<dbReference type="STRING" id="582692.SAMN05720606_101332"/>
<dbReference type="InterPro" id="IPR014031">
    <property type="entry name" value="Ketoacyl_synth_C"/>
</dbReference>
<organism evidence="15 16">
    <name type="scientific">Paenibacillus polysaccharolyticus</name>
    <dbReference type="NCBI Taxonomy" id="582692"/>
    <lineage>
        <taxon>Bacteria</taxon>
        <taxon>Bacillati</taxon>
        <taxon>Bacillota</taxon>
        <taxon>Bacilli</taxon>
        <taxon>Bacillales</taxon>
        <taxon>Paenibacillaceae</taxon>
        <taxon>Paenibacillus</taxon>
    </lineage>
</organism>
<dbReference type="InterPro" id="IPR020841">
    <property type="entry name" value="PKS_Beta-ketoAc_synthase_dom"/>
</dbReference>
<dbReference type="GO" id="GO:0005886">
    <property type="term" value="C:plasma membrane"/>
    <property type="evidence" value="ECO:0007669"/>
    <property type="project" value="UniProtKB-SubCell"/>
</dbReference>
<evidence type="ECO:0000256" key="3">
    <source>
        <dbReference type="ARBA" id="ARBA00022458"/>
    </source>
</evidence>
<name>A0A1G5BE01_9BACL</name>
<evidence type="ECO:0000256" key="13">
    <source>
        <dbReference type="RuleBase" id="RU003694"/>
    </source>
</evidence>
<dbReference type="RefSeq" id="WP_090915283.1">
    <property type="nucleotide sequence ID" value="NZ_FMVM01000001.1"/>
</dbReference>
<keyword evidence="4" id="KW-1003">Cell membrane</keyword>
<dbReference type="InterPro" id="IPR014030">
    <property type="entry name" value="Ketoacyl_synth_N"/>
</dbReference>
<dbReference type="EMBL" id="FMVM01000001">
    <property type="protein sequence ID" value="SCX88331.1"/>
    <property type="molecule type" value="Genomic_DNA"/>
</dbReference>
<dbReference type="PANTHER" id="PTHR11712:SF352">
    <property type="entry name" value="3-OXOACYL-[ACYL-CARRIER-PROTEIN] SYNTHASE"/>
    <property type="match status" value="1"/>
</dbReference>
<comment type="similarity">
    <text evidence="2 13">Belongs to the thiolase-like superfamily. Beta-ketoacyl-ACP synthases family.</text>
</comment>
<dbReference type="SUPFAM" id="SSF53901">
    <property type="entry name" value="Thiolase-like"/>
    <property type="match status" value="2"/>
</dbReference>
<evidence type="ECO:0000256" key="9">
    <source>
        <dbReference type="ARBA" id="ARBA00023136"/>
    </source>
</evidence>
<reference evidence="16" key="1">
    <citation type="submission" date="2016-10" db="EMBL/GenBank/DDBJ databases">
        <authorList>
            <person name="Varghese N."/>
            <person name="Submissions S."/>
        </authorList>
    </citation>
    <scope>NUCLEOTIDE SEQUENCE [LARGE SCALE GENOMIC DNA]</scope>
    <source>
        <strain evidence="16">BL9</strain>
    </source>
</reference>
<keyword evidence="9" id="KW-0472">Membrane</keyword>
<evidence type="ECO:0000256" key="12">
    <source>
        <dbReference type="ARBA" id="ARBA00041756"/>
    </source>
</evidence>
<dbReference type="Pfam" id="PF02801">
    <property type="entry name" value="Ketoacyl-synt_C"/>
    <property type="match status" value="1"/>
</dbReference>
<evidence type="ECO:0000259" key="14">
    <source>
        <dbReference type="PROSITE" id="PS52004"/>
    </source>
</evidence>
<evidence type="ECO:0000256" key="4">
    <source>
        <dbReference type="ARBA" id="ARBA00022475"/>
    </source>
</evidence>
<dbReference type="Pfam" id="PF00109">
    <property type="entry name" value="ketoacyl-synt"/>
    <property type="match status" value="1"/>
</dbReference>
<dbReference type="PANTHER" id="PTHR11712">
    <property type="entry name" value="POLYKETIDE SYNTHASE-RELATED"/>
    <property type="match status" value="1"/>
</dbReference>
<evidence type="ECO:0000256" key="6">
    <source>
        <dbReference type="ARBA" id="ARBA00022679"/>
    </source>
</evidence>
<keyword evidence="3" id="KW-0536">Nodulation</keyword>
<evidence type="ECO:0000313" key="16">
    <source>
        <dbReference type="Proteomes" id="UP000198538"/>
    </source>
</evidence>
<keyword evidence="8" id="KW-1133">Transmembrane helix</keyword>
<sequence length="401" mass="42669">MSNAVVTGIGIIASNGANKEHFFETIINGQTGLKKSGIFDELHIKSTSIAGEVDEAYLTYQDQIGIEEKSILMAYQAIDEALHDSKINKSEIENLGMKCGLSVSTSISGNLNTMKHIKSKHNNTNTNPEWLVNVPNYTRKVARFCKVSGATYTTVSACAAGTAGVGIAIDQIRNGNLDVVLVVGMDMLADISVAGFHSLESMSVNGCSPFDKNRDGTSLGEGAAAFIVESKEHAMMRNAHIYGELLGYGLSNDAYHITSPDPEGSGAIRAMNMALKEAQLTPQDIDYINVHGTATELNDVMEAKAITDLMEVASPDVLISSTKAVTGHCLGAAGSVEMAVILMALDRNIVPLTAKLVNVANEFGELKLVHGKSIEKEIKYAMSNSFAFSGNAASVIVGKFN</sequence>
<keyword evidence="7" id="KW-0812">Transmembrane</keyword>
<dbReference type="CDD" id="cd00834">
    <property type="entry name" value="KAS_I_II"/>
    <property type="match status" value="1"/>
</dbReference>
<keyword evidence="5" id="KW-0997">Cell inner membrane</keyword>
<gene>
    <name evidence="15" type="ORF">SAMN05720606_101332</name>
</gene>
<protein>
    <recommendedName>
        <fullName evidence="11">Nodulation protein E</fullName>
    </recommendedName>
    <alternativeName>
        <fullName evidence="12">Host-specificity of nodulation protein B</fullName>
    </alternativeName>
</protein>
<dbReference type="PROSITE" id="PS52004">
    <property type="entry name" value="KS3_2"/>
    <property type="match status" value="1"/>
</dbReference>
<keyword evidence="6 13" id="KW-0808">Transferase</keyword>
<dbReference type="SMART" id="SM00825">
    <property type="entry name" value="PKS_KS"/>
    <property type="match status" value="1"/>
</dbReference>
<keyword evidence="16" id="KW-1185">Reference proteome</keyword>
<comment type="subcellular location">
    <subcellularLocation>
        <location evidence="1">Cell inner membrane</location>
    </subcellularLocation>
</comment>
<dbReference type="Gene3D" id="3.40.47.10">
    <property type="match status" value="1"/>
</dbReference>
<evidence type="ECO:0000256" key="2">
    <source>
        <dbReference type="ARBA" id="ARBA00008467"/>
    </source>
</evidence>
<dbReference type="Proteomes" id="UP000198538">
    <property type="component" value="Unassembled WGS sequence"/>
</dbReference>
<accession>A0A1G5BE01</accession>
<evidence type="ECO:0000256" key="11">
    <source>
        <dbReference type="ARBA" id="ARBA00039445"/>
    </source>
</evidence>
<evidence type="ECO:0000256" key="1">
    <source>
        <dbReference type="ARBA" id="ARBA00004533"/>
    </source>
</evidence>
<evidence type="ECO:0000256" key="5">
    <source>
        <dbReference type="ARBA" id="ARBA00022519"/>
    </source>
</evidence>
<dbReference type="GO" id="GO:0004315">
    <property type="term" value="F:3-oxoacyl-[acyl-carrier-protein] synthase activity"/>
    <property type="evidence" value="ECO:0007669"/>
    <property type="project" value="TreeGrafter"/>
</dbReference>
<evidence type="ECO:0000256" key="7">
    <source>
        <dbReference type="ARBA" id="ARBA00022692"/>
    </source>
</evidence>
<evidence type="ECO:0000256" key="8">
    <source>
        <dbReference type="ARBA" id="ARBA00022989"/>
    </source>
</evidence>
<dbReference type="AlphaFoldDB" id="A0A1G5BE01"/>
<feature type="domain" description="Ketosynthase family 3 (KS3)" evidence="14">
    <location>
        <begin position="1"/>
        <end position="399"/>
    </location>
</feature>
<dbReference type="GO" id="GO:0006633">
    <property type="term" value="P:fatty acid biosynthetic process"/>
    <property type="evidence" value="ECO:0007669"/>
    <property type="project" value="TreeGrafter"/>
</dbReference>
<dbReference type="InterPro" id="IPR016039">
    <property type="entry name" value="Thiolase-like"/>
</dbReference>
<evidence type="ECO:0000256" key="10">
    <source>
        <dbReference type="ARBA" id="ARBA00037576"/>
    </source>
</evidence>
<proteinExistence type="inferred from homology"/>
<comment type="function">
    <text evidence="10">Proposed to synthesize NOD factor fatty acyl chain. Involved in the synthesis of a highly unsaturated fatty acid moiety, which forms part of a lipo-oligosaccharide that is responsible for host specificity.</text>
</comment>
<dbReference type="InterPro" id="IPR000794">
    <property type="entry name" value="Beta-ketoacyl_synthase"/>
</dbReference>
<evidence type="ECO:0000313" key="15">
    <source>
        <dbReference type="EMBL" id="SCX88331.1"/>
    </source>
</evidence>